<dbReference type="InterPro" id="IPR036852">
    <property type="entry name" value="Peptidase_S8/S53_dom_sf"/>
</dbReference>
<comment type="caution">
    <text evidence="3">Lacks conserved residue(s) required for the propagation of feature annotation.</text>
</comment>
<dbReference type="Gene3D" id="3.40.50.200">
    <property type="entry name" value="Peptidase S8/S53 domain"/>
    <property type="match status" value="1"/>
</dbReference>
<feature type="domain" description="Inhibitor I9" evidence="5">
    <location>
        <begin position="3"/>
        <end position="47"/>
    </location>
</feature>
<keyword evidence="6" id="KW-0378">Hydrolase</keyword>
<dbReference type="InterPro" id="IPR037045">
    <property type="entry name" value="S8pro/Inhibitor_I9_sf"/>
</dbReference>
<dbReference type="GO" id="GO:0004252">
    <property type="term" value="F:serine-type endopeptidase activity"/>
    <property type="evidence" value="ECO:0007669"/>
    <property type="project" value="InterPro"/>
</dbReference>
<proteinExistence type="inferred from homology"/>
<name>A0A7J6US34_THATH</name>
<dbReference type="Pfam" id="PF00082">
    <property type="entry name" value="Peptidase_S8"/>
    <property type="match status" value="1"/>
</dbReference>
<protein>
    <submittedName>
        <fullName evidence="6">Subtilisin-like protease</fullName>
    </submittedName>
</protein>
<dbReference type="InterPro" id="IPR010259">
    <property type="entry name" value="S8pro/Inhibitor_I9"/>
</dbReference>
<dbReference type="InterPro" id="IPR000209">
    <property type="entry name" value="Peptidase_S8/S53_dom"/>
</dbReference>
<accession>A0A7J6US34</accession>
<dbReference type="Gene3D" id="3.30.70.80">
    <property type="entry name" value="Peptidase S8 propeptide/proteinase inhibitor I9"/>
    <property type="match status" value="1"/>
</dbReference>
<feature type="domain" description="Peptidase S8/S53" evidence="4">
    <location>
        <begin position="78"/>
        <end position="274"/>
    </location>
</feature>
<dbReference type="InterPro" id="IPR045051">
    <property type="entry name" value="SBT"/>
</dbReference>
<organism evidence="6 7">
    <name type="scientific">Thalictrum thalictroides</name>
    <name type="common">Rue-anemone</name>
    <name type="synonym">Anemone thalictroides</name>
    <dbReference type="NCBI Taxonomy" id="46969"/>
    <lineage>
        <taxon>Eukaryota</taxon>
        <taxon>Viridiplantae</taxon>
        <taxon>Streptophyta</taxon>
        <taxon>Embryophyta</taxon>
        <taxon>Tracheophyta</taxon>
        <taxon>Spermatophyta</taxon>
        <taxon>Magnoliopsida</taxon>
        <taxon>Ranunculales</taxon>
        <taxon>Ranunculaceae</taxon>
        <taxon>Thalictroideae</taxon>
        <taxon>Thalictrum</taxon>
    </lineage>
</organism>
<dbReference type="PANTHER" id="PTHR10795">
    <property type="entry name" value="PROPROTEIN CONVERTASE SUBTILISIN/KEXIN"/>
    <property type="match status" value="1"/>
</dbReference>
<comment type="similarity">
    <text evidence="1 3">Belongs to the peptidase S8 family.</text>
</comment>
<sequence>HEKAKKAMIYSHTKHINAFSAMLEPEEAKEISKQDTILSVFKCQGLQMHTIKAWRTLGLEKEDGLVPSDSLWNKTNFGQDIIIANMDSGVDPSSRSFQDDGMGPIPSKWKGHCDEGSSCNRKLISRRMFVEAFIKTFGEDYRYSNLTDLVGHGTHTLSTAGGRFVPGINLKGVNGTVKGGAPNARLASYKITLLSCDVLAALDEAIHDGVDVVSISMGEKDNLDGQYSAGVAIGTLHAVKKGIVTVMCAGNYGPQEGCVQNLPPWVITVGASQDRKITVNVELGNKQMIKGKSSIDKWPLQKKLYPLTRFIDISKPNTTKVDSPAE</sequence>
<evidence type="ECO:0000256" key="2">
    <source>
        <dbReference type="ARBA" id="ARBA00022729"/>
    </source>
</evidence>
<keyword evidence="7" id="KW-1185">Reference proteome</keyword>
<reference evidence="6 7" key="1">
    <citation type="submission" date="2020-06" db="EMBL/GenBank/DDBJ databases">
        <title>Transcriptomic and genomic resources for Thalictrum thalictroides and T. hernandezii: Facilitating candidate gene discovery in an emerging model plant lineage.</title>
        <authorList>
            <person name="Arias T."/>
            <person name="Riano-Pachon D.M."/>
            <person name="Di Stilio V.S."/>
        </authorList>
    </citation>
    <scope>NUCLEOTIDE SEQUENCE [LARGE SCALE GENOMIC DNA]</scope>
    <source>
        <strain evidence="7">cv. WT478/WT964</strain>
        <tissue evidence="6">Leaves</tissue>
    </source>
</reference>
<dbReference type="AlphaFoldDB" id="A0A7J6US34"/>
<evidence type="ECO:0000259" key="4">
    <source>
        <dbReference type="Pfam" id="PF00082"/>
    </source>
</evidence>
<dbReference type="GO" id="GO:0006508">
    <property type="term" value="P:proteolysis"/>
    <property type="evidence" value="ECO:0007669"/>
    <property type="project" value="UniProtKB-KW"/>
</dbReference>
<dbReference type="EMBL" id="JABWDY010044532">
    <property type="protein sequence ID" value="KAF5175072.1"/>
    <property type="molecule type" value="Genomic_DNA"/>
</dbReference>
<gene>
    <name evidence="6" type="ORF">FRX31_035341</name>
</gene>
<evidence type="ECO:0000313" key="6">
    <source>
        <dbReference type="EMBL" id="KAF5175072.1"/>
    </source>
</evidence>
<dbReference type="SUPFAM" id="SSF52743">
    <property type="entry name" value="Subtilisin-like"/>
    <property type="match status" value="1"/>
</dbReference>
<evidence type="ECO:0000313" key="7">
    <source>
        <dbReference type="Proteomes" id="UP000554482"/>
    </source>
</evidence>
<evidence type="ECO:0000256" key="3">
    <source>
        <dbReference type="PROSITE-ProRule" id="PRU01240"/>
    </source>
</evidence>
<dbReference type="Pfam" id="PF05922">
    <property type="entry name" value="Inhibitor_I9"/>
    <property type="match status" value="1"/>
</dbReference>
<dbReference type="Proteomes" id="UP000554482">
    <property type="component" value="Unassembled WGS sequence"/>
</dbReference>
<keyword evidence="2" id="KW-0732">Signal</keyword>
<feature type="non-terminal residue" evidence="6">
    <location>
        <position position="1"/>
    </location>
</feature>
<keyword evidence="6" id="KW-0645">Protease</keyword>
<evidence type="ECO:0000259" key="5">
    <source>
        <dbReference type="Pfam" id="PF05922"/>
    </source>
</evidence>
<dbReference type="OrthoDB" id="2014869at2759"/>
<dbReference type="PROSITE" id="PS51892">
    <property type="entry name" value="SUBTILASE"/>
    <property type="match status" value="1"/>
</dbReference>
<evidence type="ECO:0000256" key="1">
    <source>
        <dbReference type="ARBA" id="ARBA00011073"/>
    </source>
</evidence>
<comment type="caution">
    <text evidence="6">The sequence shown here is derived from an EMBL/GenBank/DDBJ whole genome shotgun (WGS) entry which is preliminary data.</text>
</comment>